<keyword evidence="2" id="KW-1185">Reference proteome</keyword>
<reference evidence="1 2" key="1">
    <citation type="journal article" date="2016" name="PLoS ONE">
        <title>Complete Genome Sequence and Comparative Genomics of a Novel Myxobacterium Myxococcus hansupus.</title>
        <authorList>
            <person name="Sharma G."/>
            <person name="Narwani T."/>
            <person name="Subramanian S."/>
        </authorList>
    </citation>
    <scope>NUCLEOTIDE SEQUENCE [LARGE SCALE GENOMIC DNA]</scope>
    <source>
        <strain evidence="2">mixupus</strain>
    </source>
</reference>
<protein>
    <submittedName>
        <fullName evidence="1">Uncharacterized protein</fullName>
    </submittedName>
</protein>
<dbReference type="PATRIC" id="fig|1297742.4.peg.173"/>
<organism evidence="1 2">
    <name type="scientific">Pseudomyxococcus hansupus</name>
    <dbReference type="NCBI Taxonomy" id="1297742"/>
    <lineage>
        <taxon>Bacteria</taxon>
        <taxon>Pseudomonadati</taxon>
        <taxon>Myxococcota</taxon>
        <taxon>Myxococcia</taxon>
        <taxon>Myxococcales</taxon>
        <taxon>Cystobacterineae</taxon>
        <taxon>Myxococcaceae</taxon>
        <taxon>Pseudomyxococcus</taxon>
    </lineage>
</organism>
<sequence>MRADGHWGTVLHDRGLKPRTHILLTCLRERQLSLLLPIGWDFQTEELLLGAKPYFMTRVPSPEPQTA</sequence>
<accession>A0A0H4WKI8</accession>
<dbReference type="KEGG" id="mym:A176_000166"/>
<evidence type="ECO:0000313" key="1">
    <source>
        <dbReference type="EMBL" id="AKQ63254.1"/>
    </source>
</evidence>
<proteinExistence type="predicted"/>
<dbReference type="Proteomes" id="UP000009026">
    <property type="component" value="Chromosome"/>
</dbReference>
<gene>
    <name evidence="1" type="ORF">A176_000166</name>
</gene>
<dbReference type="EMBL" id="CP012109">
    <property type="protein sequence ID" value="AKQ63254.1"/>
    <property type="molecule type" value="Genomic_DNA"/>
</dbReference>
<dbReference type="AlphaFoldDB" id="A0A0H4WKI8"/>
<name>A0A0H4WKI8_9BACT</name>
<dbReference type="STRING" id="1297742.A176_000166"/>
<evidence type="ECO:0000313" key="2">
    <source>
        <dbReference type="Proteomes" id="UP000009026"/>
    </source>
</evidence>